<accession>A0AAD9PNF4</accession>
<keyword evidence="2" id="KW-1185">Reference proteome</keyword>
<dbReference type="SUPFAM" id="SSF48371">
    <property type="entry name" value="ARM repeat"/>
    <property type="match status" value="1"/>
</dbReference>
<dbReference type="InterPro" id="IPR016024">
    <property type="entry name" value="ARM-type_fold"/>
</dbReference>
<dbReference type="Gene3D" id="1.25.10.10">
    <property type="entry name" value="Leucine-rich Repeat Variant"/>
    <property type="match status" value="1"/>
</dbReference>
<dbReference type="GeneID" id="94335407"/>
<proteinExistence type="predicted"/>
<dbReference type="RefSeq" id="XP_067804946.1">
    <property type="nucleotide sequence ID" value="XM_067946155.1"/>
</dbReference>
<evidence type="ECO:0000313" key="1">
    <source>
        <dbReference type="EMBL" id="KAK2198104.1"/>
    </source>
</evidence>
<dbReference type="InterPro" id="IPR011989">
    <property type="entry name" value="ARM-like"/>
</dbReference>
<sequence length="1518" mass="170604">MEQTIFHTLELYGINTKGLEGMLETDVTTFAKTVIERYYTSLALKNSFTACEHNEPTLINKDNKRSRNEIGRLCNEIPPINSDTDLYIRCATIEGNVQLDLDNPTLHATPQNNLEYLCIDEAPPLEILEDDSMEQPNDIQIVVRRNKLMKHAADSTCSTNIDGASLTFSDDESKHIPAQNPMPDDTECSNGVHVQEKLVEFQVEVHAEPNVIHHKTSDAVVKIDQEQISEGIEVNCVVDIQVEDGDLVPLCVDGRQELLMHPLMEEDTAQPIESKNPNPLNAPGPECASETIIEEQMPETLDEKIIKAIASPEYFDKIHHELGSVYKIDPTPEIKAALTAREIKYDHKHLLHSLYLHALSVQVGVTHDSLLQFMTTVNSDLLQLDNQYMALQHYGMLLDYLCSCKISSRDGLAFINSLLGITTGPSGTLSKLSPTIAKVCKHIHDACNVAELEEALVSIGNHVQCLQDGNELHVIFLHVIQLLFTVPENWTSVFPAAIDKFISSCFLDVNVDIQESSVNGFIILVNECIAQLESSQFTFSVLFLYECGKRMLQAIRSKYISVKMKQKCLGVACTLGEAMLPIFQRVHDQSMDLLQAYIAFFGTGTRLYFTLEPVKLMPTNSSNTSRNIEKLVEYACAFASAISKSRDQLSVPELVFYSLLEWHVHYCNSQGEIDAFVNTLCNICSNTNGGQNNQVWELAKQHVANNTNIACGRLVFEVSRELRACFDLFLYHVWNQLYDAIWQSVMHILYNCTDYGQLVIASSFLTNAISNRPMLAKLEPISQVLVACMGDYVVKVRERAIKIYQNLLISTRDPKVLNGVLERLVACTSDINWKIRSCANSTLEQYIRLVPISMESLRITCIVAQRASNTSREHPAVVVSLLNYLASSLFVCTSQFLTECSSNNMDPDHIAIIERLVKIVLYKMAAYKGKSNPIVSLLDHLKKNFTLLVSNRACNPDGYINDAVEKWLNALLDLFLYKRSNGATFFELAEVLCIFKLFGEARPKAFAEHLLYFLPYLKTTPESQMDYSRINIVVLVCNMASIAAPSKVPGDCTIDNNVLPLVSFDSPALVRATIQLLCSNGKFSTYGYAKYVLPIFTRCIELLRNPSVENCVVIKTGWILACICEFVKLDNEQISSACPDAANYILELLCKVVDEFVNRQIWNVAGMYIQCVARFLMNSENLELLQVPVYKQCISKLQQCAFVNSLIYMASLTWLYQMLVVHSNSKGPICHATLAILTNVVPTFMENICNVSTMNPQLRSVDNLDHRGSLVRQQSLKIQSSVDTSVTEIDKMLILEIIELIVINRTSSPEPMLTLVFKEINSGDVTISSMAEHVIKSIIKIDCELFLSKLGDSLQALMLDAISLFFNDASEQIVNSVGALVRIYYETSIHSKTKQSSRFIKSLLTQIHVAAEGDFVNEIKAQTLQESKDAKLENVAKIKITGPSLKFLQRLQKQIANALEPLELQTTFFQCIYVHLLVTVLEMLPQNCINFKPLETEWRRTKIHDFIKLATKGLRSKH</sequence>
<dbReference type="EMBL" id="JALLKP010000001">
    <property type="protein sequence ID" value="KAK2198104.1"/>
    <property type="molecule type" value="Genomic_DNA"/>
</dbReference>
<comment type="caution">
    <text evidence="1">The sequence shown here is derived from an EMBL/GenBank/DDBJ whole genome shotgun (WGS) entry which is preliminary data.</text>
</comment>
<gene>
    <name evidence="1" type="ORF">BdWA1_001109</name>
</gene>
<protein>
    <submittedName>
        <fullName evidence="1">Bifunctional Armadillo-type fold/Armadillo-like helical</fullName>
    </submittedName>
</protein>
<organism evidence="1 2">
    <name type="scientific">Babesia duncani</name>
    <dbReference type="NCBI Taxonomy" id="323732"/>
    <lineage>
        <taxon>Eukaryota</taxon>
        <taxon>Sar</taxon>
        <taxon>Alveolata</taxon>
        <taxon>Apicomplexa</taxon>
        <taxon>Aconoidasida</taxon>
        <taxon>Piroplasmida</taxon>
        <taxon>Babesiidae</taxon>
        <taxon>Babesia</taxon>
    </lineage>
</organism>
<reference evidence="1" key="1">
    <citation type="journal article" date="2023" name="Nat. Microbiol.">
        <title>Babesia duncani multi-omics identifies virulence factors and drug targets.</title>
        <authorList>
            <person name="Singh P."/>
            <person name="Lonardi S."/>
            <person name="Liang Q."/>
            <person name="Vydyam P."/>
            <person name="Khabirova E."/>
            <person name="Fang T."/>
            <person name="Gihaz S."/>
            <person name="Thekkiniath J."/>
            <person name="Munshi M."/>
            <person name="Abel S."/>
            <person name="Ciampossin L."/>
            <person name="Batugedara G."/>
            <person name="Gupta M."/>
            <person name="Lu X.M."/>
            <person name="Lenz T."/>
            <person name="Chakravarty S."/>
            <person name="Cornillot E."/>
            <person name="Hu Y."/>
            <person name="Ma W."/>
            <person name="Gonzalez L.M."/>
            <person name="Sanchez S."/>
            <person name="Estrada K."/>
            <person name="Sanchez-Flores A."/>
            <person name="Montero E."/>
            <person name="Harb O.S."/>
            <person name="Le Roch K.G."/>
            <person name="Mamoun C.B."/>
        </authorList>
    </citation>
    <scope>NUCLEOTIDE SEQUENCE</scope>
    <source>
        <strain evidence="1">WA1</strain>
    </source>
</reference>
<name>A0AAD9PNF4_9APIC</name>
<evidence type="ECO:0000313" key="2">
    <source>
        <dbReference type="Proteomes" id="UP001214638"/>
    </source>
</evidence>
<dbReference type="Proteomes" id="UP001214638">
    <property type="component" value="Unassembled WGS sequence"/>
</dbReference>
<dbReference type="KEGG" id="bdw:94335407"/>